<comment type="similarity">
    <text evidence="1">Belongs to the enoyl-CoA hydratase/isomerase family.</text>
</comment>
<keyword evidence="3" id="KW-1185">Reference proteome</keyword>
<protein>
    <submittedName>
        <fullName evidence="2">Enoyl-CoA hydratase-related protein</fullName>
    </submittedName>
</protein>
<sequence length="263" mass="27085">MTIRVTEENSVRRIALDRPDRRNAVDAKTLTLLREALESAAADPAVRVVVLAGEGRTFCSGGDLGVDDPFDPAATARTLDAATGLVSAIRAAPRPVVAELRGPAIGVGVSIALAADIAVARADSYLRTPFTAVGLMPDGGATALVAAAAGRSVAMRLFALGAKIGAHEAERHGLVAAAFAVDTFDAEFAAVVATLRDSSLDAFARTKHAVHAATLPHLEAAFAREREGQLALAGGPDFREAIAAFAAERPPLFHRPAGTGPLT</sequence>
<dbReference type="SUPFAM" id="SSF52096">
    <property type="entry name" value="ClpP/crotonase"/>
    <property type="match status" value="1"/>
</dbReference>
<dbReference type="PANTHER" id="PTHR43459:SF1">
    <property type="entry name" value="EG:BACN32G11.4 PROTEIN"/>
    <property type="match status" value="1"/>
</dbReference>
<dbReference type="Proteomes" id="UP001595696">
    <property type="component" value="Unassembled WGS sequence"/>
</dbReference>
<dbReference type="Gene3D" id="1.10.12.10">
    <property type="entry name" value="Lyase 2-enoyl-coa Hydratase, Chain A, domain 2"/>
    <property type="match status" value="1"/>
</dbReference>
<accession>A0ABV8DMT3</accession>
<organism evidence="2 3">
    <name type="scientific">Nocardia jiangsuensis</name>
    <dbReference type="NCBI Taxonomy" id="1691563"/>
    <lineage>
        <taxon>Bacteria</taxon>
        <taxon>Bacillati</taxon>
        <taxon>Actinomycetota</taxon>
        <taxon>Actinomycetes</taxon>
        <taxon>Mycobacteriales</taxon>
        <taxon>Nocardiaceae</taxon>
        <taxon>Nocardia</taxon>
    </lineage>
</organism>
<dbReference type="EMBL" id="JBHSAX010000003">
    <property type="protein sequence ID" value="MFC3960817.1"/>
    <property type="molecule type" value="Genomic_DNA"/>
</dbReference>
<reference evidence="3" key="1">
    <citation type="journal article" date="2019" name="Int. J. Syst. Evol. Microbiol.">
        <title>The Global Catalogue of Microorganisms (GCM) 10K type strain sequencing project: providing services to taxonomists for standard genome sequencing and annotation.</title>
        <authorList>
            <consortium name="The Broad Institute Genomics Platform"/>
            <consortium name="The Broad Institute Genome Sequencing Center for Infectious Disease"/>
            <person name="Wu L."/>
            <person name="Ma J."/>
        </authorList>
    </citation>
    <scope>NUCLEOTIDE SEQUENCE [LARGE SCALE GENOMIC DNA]</scope>
    <source>
        <strain evidence="3">CGMCC 4.7330</strain>
    </source>
</reference>
<evidence type="ECO:0000313" key="2">
    <source>
        <dbReference type="EMBL" id="MFC3960817.1"/>
    </source>
</evidence>
<dbReference type="InterPro" id="IPR029045">
    <property type="entry name" value="ClpP/crotonase-like_dom_sf"/>
</dbReference>
<dbReference type="InterPro" id="IPR014748">
    <property type="entry name" value="Enoyl-CoA_hydra_C"/>
</dbReference>
<evidence type="ECO:0000313" key="3">
    <source>
        <dbReference type="Proteomes" id="UP001595696"/>
    </source>
</evidence>
<gene>
    <name evidence="2" type="ORF">ACFO0B_02305</name>
</gene>
<dbReference type="Pfam" id="PF00378">
    <property type="entry name" value="ECH_1"/>
    <property type="match status" value="1"/>
</dbReference>
<dbReference type="PANTHER" id="PTHR43459">
    <property type="entry name" value="ENOYL-COA HYDRATASE"/>
    <property type="match status" value="1"/>
</dbReference>
<dbReference type="RefSeq" id="WP_378610588.1">
    <property type="nucleotide sequence ID" value="NZ_JBHSAX010000003.1"/>
</dbReference>
<dbReference type="CDD" id="cd06558">
    <property type="entry name" value="crotonase-like"/>
    <property type="match status" value="1"/>
</dbReference>
<dbReference type="InterPro" id="IPR001753">
    <property type="entry name" value="Enoyl-CoA_hydra/iso"/>
</dbReference>
<evidence type="ECO:0000256" key="1">
    <source>
        <dbReference type="ARBA" id="ARBA00005254"/>
    </source>
</evidence>
<dbReference type="Gene3D" id="3.90.226.10">
    <property type="entry name" value="2-enoyl-CoA Hydratase, Chain A, domain 1"/>
    <property type="match status" value="1"/>
</dbReference>
<name>A0ABV8DMT3_9NOCA</name>
<proteinExistence type="inferred from homology"/>
<comment type="caution">
    <text evidence="2">The sequence shown here is derived from an EMBL/GenBank/DDBJ whole genome shotgun (WGS) entry which is preliminary data.</text>
</comment>